<accession>A0A9W8XZQ8</accession>
<evidence type="ECO:0000313" key="3">
    <source>
        <dbReference type="Proteomes" id="UP001140560"/>
    </source>
</evidence>
<dbReference type="OrthoDB" id="3800314at2759"/>
<protein>
    <submittedName>
        <fullName evidence="2">Uncharacterized protein</fullName>
    </submittedName>
</protein>
<evidence type="ECO:0000313" key="2">
    <source>
        <dbReference type="EMBL" id="KAJ4363957.1"/>
    </source>
</evidence>
<proteinExistence type="predicted"/>
<evidence type="ECO:0000256" key="1">
    <source>
        <dbReference type="SAM" id="MobiDB-lite"/>
    </source>
</evidence>
<keyword evidence="3" id="KW-1185">Reference proteome</keyword>
<organism evidence="2 3">
    <name type="scientific">Neocucurbitaria cava</name>
    <dbReference type="NCBI Taxonomy" id="798079"/>
    <lineage>
        <taxon>Eukaryota</taxon>
        <taxon>Fungi</taxon>
        <taxon>Dikarya</taxon>
        <taxon>Ascomycota</taxon>
        <taxon>Pezizomycotina</taxon>
        <taxon>Dothideomycetes</taxon>
        <taxon>Pleosporomycetidae</taxon>
        <taxon>Pleosporales</taxon>
        <taxon>Pleosporineae</taxon>
        <taxon>Cucurbitariaceae</taxon>
        <taxon>Neocucurbitaria</taxon>
    </lineage>
</organism>
<comment type="caution">
    <text evidence="2">The sequence shown here is derived from an EMBL/GenBank/DDBJ whole genome shotgun (WGS) entry which is preliminary data.</text>
</comment>
<sequence>MVARCDPRWVEAELIPFLNIAFRPRPRGVWENMIRSAEENIHDIRFPDNFPSTIDSIRLALINPELLLDWEVKTFKRVTPNQSLCISIIVRHALTFGHVPIFSLGTEENPEFPREALRAAIAEANAMNTQDPNITAAVVNVKTGETDVDKTDVSIAEVDNAETDTMKTDDAKIIPVEVVDATTGEVEVDMTDVSNAEADNAEAGPVKTEDAKITVAEGVEAMAGEEVDNTDGSNAVTDNAEACTVNDNNVEAFADVDGPTQRHLLAHGIDAGYSSVGAQKPQGRKKGKGNRRGNRSNGMGARGFGRGTGPVPPQLAYETPQGRPTHVGRSYGGPPGHAAGFVERPNGFYGVQSLQTAEPERTPGYTQSNLPYQQGDHSDTYPHFNGYANGYAMPNAYNVPQVEPFAGYYGMQGYPNSWSVGSAPPGVYQGASDRFEPSHSTVAPNGFQPYVAPPQFGPSSAVVAPNGFQYAAPLQFESSRPAVAPYGFQPSVASLQSQMSPAAVAPNGFQRPVASLQSEASMFQPGTGPHYLQGDAEDLVPTLEGGISRL</sequence>
<dbReference type="Proteomes" id="UP001140560">
    <property type="component" value="Unassembled WGS sequence"/>
</dbReference>
<name>A0A9W8XZQ8_9PLEO</name>
<dbReference type="EMBL" id="JAPEUY010000018">
    <property type="protein sequence ID" value="KAJ4363957.1"/>
    <property type="molecule type" value="Genomic_DNA"/>
</dbReference>
<feature type="region of interest" description="Disordered" evidence="1">
    <location>
        <begin position="272"/>
        <end position="344"/>
    </location>
</feature>
<gene>
    <name evidence="2" type="ORF">N0V83_009410</name>
</gene>
<dbReference type="AlphaFoldDB" id="A0A9W8XZQ8"/>
<feature type="compositionally biased region" description="Basic residues" evidence="1">
    <location>
        <begin position="282"/>
        <end position="294"/>
    </location>
</feature>
<reference evidence="2" key="1">
    <citation type="submission" date="2022-10" db="EMBL/GenBank/DDBJ databases">
        <title>Tapping the CABI collections for fungal endophytes: first genome assemblies for Collariella, Neodidymelliopsis, Ascochyta clinopodiicola, Didymella pomorum, Didymosphaeria variabile, Neocosmospora piperis and Neocucurbitaria cava.</title>
        <authorList>
            <person name="Hill R."/>
        </authorList>
    </citation>
    <scope>NUCLEOTIDE SEQUENCE</scope>
    <source>
        <strain evidence="2">IMI 356814</strain>
    </source>
</reference>